<feature type="transmembrane region" description="Helical" evidence="3">
    <location>
        <begin position="250"/>
        <end position="276"/>
    </location>
</feature>
<dbReference type="Proteomes" id="UP001642540">
    <property type="component" value="Unassembled WGS sequence"/>
</dbReference>
<feature type="transmembrane region" description="Helical" evidence="3">
    <location>
        <begin position="924"/>
        <end position="942"/>
    </location>
</feature>
<dbReference type="Gene3D" id="1.20.1250.20">
    <property type="entry name" value="MFS general substrate transporter like domains"/>
    <property type="match status" value="2"/>
</dbReference>
<dbReference type="InterPro" id="IPR036259">
    <property type="entry name" value="MFS_trans_sf"/>
</dbReference>
<comment type="caution">
    <text evidence="5">The sequence shown here is derived from an EMBL/GenBank/DDBJ whole genome shotgun (WGS) entry which is preliminary data.</text>
</comment>
<feature type="compositionally biased region" description="Gly residues" evidence="2">
    <location>
        <begin position="522"/>
        <end position="532"/>
    </location>
</feature>
<feature type="compositionally biased region" description="Low complexity" evidence="2">
    <location>
        <begin position="50"/>
        <end position="65"/>
    </location>
</feature>
<feature type="compositionally biased region" description="Low complexity" evidence="2">
    <location>
        <begin position="193"/>
        <end position="206"/>
    </location>
</feature>
<feature type="transmembrane region" description="Helical" evidence="3">
    <location>
        <begin position="1086"/>
        <end position="1107"/>
    </location>
</feature>
<gene>
    <name evidence="5" type="ORF">ODALV1_LOCUS18191</name>
</gene>
<keyword evidence="3" id="KW-0472">Membrane</keyword>
<feature type="transmembrane region" description="Helical" evidence="3">
    <location>
        <begin position="350"/>
        <end position="371"/>
    </location>
</feature>
<keyword evidence="3" id="KW-1133">Transmembrane helix</keyword>
<dbReference type="InterPro" id="IPR020846">
    <property type="entry name" value="MFS_dom"/>
</dbReference>
<sequence>MQNTDNDESMVGMDQCRTSSIESNNSSFEHPHTICDGGVSSSSKPPQLYSQRSRGSHSSSSCGGQEDCLSGGCATEAEPLIPQSTSSDDPKKASAHVNKLHFQLFDHECHDEKGEHLYRKGQEISEVEEEDEEGAREDGVPITEDNAKDFLNVTTVEMLPSMKMTDEAAMLIRPSDKMNCNHQEKGSNDTVCTASSSTSSAAASSRSSHKSSKAGGKMGRNKNKRLRHLSTDTDDTSDISATLEAPDGGFGWVVVAASFLVNLIADGVTFSFGVFFTEFTTYFKQSEATTSLIGSLLAAMPLLSGPIASSLTDKYGCRNVTIVGGLLAAFGFILSSFTTSIYVLMLTFGVITGFGLSLCYVAAVVIVAYYFDRRRSFATGLSVCGGGIGTFLFAPISQYLIDSYGWQTTTRILAGAFVLLCGCGVLMKDLEWTKRKNKSSNNNNGHLHNHTLSNHGCNKNISCSNNHHSDSDKSNMAGRKGNRRCNSAICIPTFVQEQEQERRERRQRYYSCNQDSGKEDGGSGGEGGGGGAPHPPKHNLILTDRRSPGGKRKSRNVRTAVLAMQGKEIDNNLFSFSFGTSSPPESEERKFSSNSTKGGGLVQSPSSKSLVSNSPMITGGGGGCLRSPIVTSDQQHLLNPELITMIPKEKDKAGTQTPQQTTLPLPISDNNLTICSERSAPSNTCNGEIDNIAQFPVSPLILDERKEGGGGGVTDFPQSNHRQFQLNNNNNSATKCGLGDTSISSENHANTPLNFNCISNHHHHIQNQTNNNDSNNSSINMINNSYNTSLSNGVLKNNNSSSQFLHNNHHNSASSFSTTLPPPAPNGIPTIIIPPAQQSKQSVNNVRIDMMNSARYRSVMHRHSLTYRGAVLNLKRYRLRPASSCPDIISVATSADGRGSFALMNVLGDVKRWIQGVCDWENLVNTRFFLFILSNLLLYTWYDVPYMYLQTAAVRHGYSEDLSSYLISSIGLFNVVGNIVLGYMGDKTWASATIVYGICMIICGGTTVLMPYLMEWSYWSLFAICGLFGLTIAANYALTSVILVQVVSLERFASAYGLLLLVQGIGNLVGPPIAGVISDMTGTNTWSFLVAGVGIFASSFFVLAPIFQRELEPDGGDRPVEVGHNNTV</sequence>
<feature type="transmembrane region" description="Helical" evidence="3">
    <location>
        <begin position="320"/>
        <end position="344"/>
    </location>
</feature>
<name>A0ABP1R311_9HEXA</name>
<organism evidence="5 6">
    <name type="scientific">Orchesella dallaii</name>
    <dbReference type="NCBI Taxonomy" id="48710"/>
    <lineage>
        <taxon>Eukaryota</taxon>
        <taxon>Metazoa</taxon>
        <taxon>Ecdysozoa</taxon>
        <taxon>Arthropoda</taxon>
        <taxon>Hexapoda</taxon>
        <taxon>Collembola</taxon>
        <taxon>Entomobryomorpha</taxon>
        <taxon>Entomobryoidea</taxon>
        <taxon>Orchesellidae</taxon>
        <taxon>Orchesellinae</taxon>
        <taxon>Orchesella</taxon>
    </lineage>
</organism>
<feature type="transmembrane region" description="Helical" evidence="3">
    <location>
        <begin position="993"/>
        <end position="1013"/>
    </location>
</feature>
<feature type="transmembrane region" description="Helical" evidence="3">
    <location>
        <begin position="962"/>
        <end position="981"/>
    </location>
</feature>
<evidence type="ECO:0000256" key="3">
    <source>
        <dbReference type="SAM" id="Phobius"/>
    </source>
</evidence>
<feature type="region of interest" description="Disordered" evidence="2">
    <location>
        <begin position="575"/>
        <end position="628"/>
    </location>
</feature>
<evidence type="ECO:0000313" key="6">
    <source>
        <dbReference type="Proteomes" id="UP001642540"/>
    </source>
</evidence>
<feature type="region of interest" description="Disordered" evidence="2">
    <location>
        <begin position="1"/>
        <end position="73"/>
    </location>
</feature>
<feature type="compositionally biased region" description="Acidic residues" evidence="2">
    <location>
        <begin position="125"/>
        <end position="135"/>
    </location>
</feature>
<dbReference type="Pfam" id="PF07690">
    <property type="entry name" value="MFS_1"/>
    <property type="match status" value="2"/>
</dbReference>
<dbReference type="InterPro" id="IPR050327">
    <property type="entry name" value="Proton-linked_MCT"/>
</dbReference>
<dbReference type="InterPro" id="IPR011701">
    <property type="entry name" value="MFS"/>
</dbReference>
<evidence type="ECO:0000259" key="4">
    <source>
        <dbReference type="PROSITE" id="PS50850"/>
    </source>
</evidence>
<feature type="region of interest" description="Disordered" evidence="2">
    <location>
        <begin position="178"/>
        <end position="235"/>
    </location>
</feature>
<keyword evidence="3" id="KW-0812">Transmembrane</keyword>
<feature type="transmembrane region" description="Helical" evidence="3">
    <location>
        <begin position="1019"/>
        <end position="1044"/>
    </location>
</feature>
<feature type="compositionally biased region" description="Low complexity" evidence="2">
    <location>
        <begin position="604"/>
        <end position="614"/>
    </location>
</feature>
<feature type="compositionally biased region" description="Polar residues" evidence="2">
    <location>
        <begin position="39"/>
        <end position="49"/>
    </location>
</feature>
<dbReference type="CDD" id="cd17352">
    <property type="entry name" value="MFS_MCT_SLC16"/>
    <property type="match status" value="1"/>
</dbReference>
<feature type="compositionally biased region" description="Polar residues" evidence="2">
    <location>
        <begin position="575"/>
        <end position="584"/>
    </location>
</feature>
<dbReference type="PANTHER" id="PTHR11360">
    <property type="entry name" value="MONOCARBOXYLATE TRANSPORTER"/>
    <property type="match status" value="1"/>
</dbReference>
<feature type="region of interest" description="Disordered" evidence="2">
    <location>
        <begin position="121"/>
        <end position="140"/>
    </location>
</feature>
<dbReference type="EMBL" id="CAXLJM020000057">
    <property type="protein sequence ID" value="CAL8118567.1"/>
    <property type="molecule type" value="Genomic_DNA"/>
</dbReference>
<dbReference type="PROSITE" id="PS50850">
    <property type="entry name" value="MFS"/>
    <property type="match status" value="1"/>
</dbReference>
<protein>
    <recommendedName>
        <fullName evidence="4">Major facilitator superfamily (MFS) profile domain-containing protein</fullName>
    </recommendedName>
</protein>
<feature type="domain" description="Major facilitator superfamily (MFS) profile" evidence="4">
    <location>
        <begin position="927"/>
        <end position="1128"/>
    </location>
</feature>
<evidence type="ECO:0000256" key="1">
    <source>
        <dbReference type="ARBA" id="ARBA00004141"/>
    </source>
</evidence>
<feature type="transmembrane region" description="Helical" evidence="3">
    <location>
        <begin position="412"/>
        <end position="430"/>
    </location>
</feature>
<feature type="transmembrane region" description="Helical" evidence="3">
    <location>
        <begin position="378"/>
        <end position="400"/>
    </location>
</feature>
<evidence type="ECO:0000313" key="5">
    <source>
        <dbReference type="EMBL" id="CAL8118567.1"/>
    </source>
</evidence>
<evidence type="ECO:0000256" key="2">
    <source>
        <dbReference type="SAM" id="MobiDB-lite"/>
    </source>
</evidence>
<reference evidence="5 6" key="1">
    <citation type="submission" date="2024-08" db="EMBL/GenBank/DDBJ databases">
        <authorList>
            <person name="Cucini C."/>
            <person name="Frati F."/>
        </authorList>
    </citation>
    <scope>NUCLEOTIDE SEQUENCE [LARGE SCALE GENOMIC DNA]</scope>
</reference>
<comment type="subcellular location">
    <subcellularLocation>
        <location evidence="1">Membrane</location>
        <topology evidence="1">Multi-pass membrane protein</topology>
    </subcellularLocation>
</comment>
<dbReference type="PANTHER" id="PTHR11360:SF260">
    <property type="entry name" value="MFS DOMAIN-CONTAINING PROTEIN"/>
    <property type="match status" value="1"/>
</dbReference>
<feature type="compositionally biased region" description="Basic residues" evidence="2">
    <location>
        <begin position="219"/>
        <end position="228"/>
    </location>
</feature>
<feature type="region of interest" description="Disordered" evidence="2">
    <location>
        <begin position="501"/>
        <end position="555"/>
    </location>
</feature>
<accession>A0ABP1R311</accession>
<proteinExistence type="predicted"/>
<feature type="compositionally biased region" description="Polar residues" evidence="2">
    <location>
        <begin position="16"/>
        <end position="28"/>
    </location>
</feature>
<feature type="transmembrane region" description="Helical" evidence="3">
    <location>
        <begin position="1056"/>
        <end position="1074"/>
    </location>
</feature>
<keyword evidence="6" id="KW-1185">Reference proteome</keyword>
<dbReference type="SUPFAM" id="SSF103473">
    <property type="entry name" value="MFS general substrate transporter"/>
    <property type="match status" value="2"/>
</dbReference>
<feature type="transmembrane region" description="Helical" evidence="3">
    <location>
        <begin position="288"/>
        <end position="308"/>
    </location>
</feature>